<accession>A0A849K643</accession>
<dbReference type="RefSeq" id="WP_171559848.1">
    <property type="nucleotide sequence ID" value="NZ_JABFCS010000001.1"/>
</dbReference>
<evidence type="ECO:0000313" key="1">
    <source>
        <dbReference type="EMBL" id="NNU43858.1"/>
    </source>
</evidence>
<organism evidence="1 2">
    <name type="scientific">Ramlibacter montanisoli</name>
    <dbReference type="NCBI Taxonomy" id="2732512"/>
    <lineage>
        <taxon>Bacteria</taxon>
        <taxon>Pseudomonadati</taxon>
        <taxon>Pseudomonadota</taxon>
        <taxon>Betaproteobacteria</taxon>
        <taxon>Burkholderiales</taxon>
        <taxon>Comamonadaceae</taxon>
        <taxon>Ramlibacter</taxon>
    </lineage>
</organism>
<dbReference type="Proteomes" id="UP000552954">
    <property type="component" value="Unassembled WGS sequence"/>
</dbReference>
<gene>
    <name evidence="1" type="ORF">HK415_12910</name>
</gene>
<dbReference type="InterPro" id="IPR012434">
    <property type="entry name" value="DUF1631"/>
</dbReference>
<evidence type="ECO:0000313" key="2">
    <source>
        <dbReference type="Proteomes" id="UP000552954"/>
    </source>
</evidence>
<dbReference type="EMBL" id="JABFCS010000001">
    <property type="protein sequence ID" value="NNU43858.1"/>
    <property type="molecule type" value="Genomic_DNA"/>
</dbReference>
<keyword evidence="2" id="KW-1185">Reference proteome</keyword>
<reference evidence="1 2" key="1">
    <citation type="submission" date="2020-05" db="EMBL/GenBank/DDBJ databases">
        <authorList>
            <person name="Khan S.A."/>
            <person name="Jeon C.O."/>
            <person name="Chun B.H."/>
        </authorList>
    </citation>
    <scope>NUCLEOTIDE SEQUENCE [LARGE SCALE GENOMIC DNA]</scope>
    <source>
        <strain evidence="1 2">B156</strain>
    </source>
</reference>
<comment type="caution">
    <text evidence="1">The sequence shown here is derived from an EMBL/GenBank/DDBJ whole genome shotgun (WGS) entry which is preliminary data.</text>
</comment>
<proteinExistence type="predicted"/>
<sequence>MSGTTQQPQYQSLYRACIKDAAVAGAELMQATLSRALRELPGTAARVSDVVDRNLLLEAAGVLKEQQQALTGAFPQALLAEFAQAIAGDRGSSLSFDSLQLLGDEQLQENADLVHGARELEAAVRPQLEKLEATLAAAGLTPAGGMHRHPLRPEVYVRSIYRLARQSPVSPAVRRRWLRYLPPLMAEELAQSYAAMAQRLQPAAAASQEDGLVGMDDGVPQEARDQATQLTIRELRKLLSAQSADDANESVVIFSESDFSHTVPSALEMVQDMRKVDQLLLQLRQRQAAMPGRGRDSLESFREALRQEAKRPSQALGLEVVHLMVDNLSADPRLLPGVRGIVRDLEPALLRLALVDPRFFSDREHPARQVLEQITQRSLAWSSADDPGFGTFMDVLQQATDALLDAGGTGPESFEIALHALQEAWDEAQPRGRRNRERAVRALMRAEQRNLLAERLARQILERPDAASAPPEALAFLTGPWAQVMAQARLADTTGAEDPWGYGWVVQTVLWSVQPPLAARVAAHQRTLVARIDEGLSSIDHLPADTDRWQNLLSALRDLALSTATGSALRPADHEPPPERVNTWLAPLEMHESGFVPDSAIPLGAPASQPDTLPPQELEVGAYVDLQGDGWERWQLTWASPHGLLFMFTHASGSTRSMTRRKLNGMLGQGSLRLVSAHPVVDGALDAVARAAWRNSSSL</sequence>
<protein>
    <submittedName>
        <fullName evidence="1">DUF1631 family protein</fullName>
    </submittedName>
</protein>
<name>A0A849K643_9BURK</name>
<dbReference type="Pfam" id="PF07793">
    <property type="entry name" value="DUF1631"/>
    <property type="match status" value="1"/>
</dbReference>
<dbReference type="AlphaFoldDB" id="A0A849K643"/>
<reference evidence="1 2" key="2">
    <citation type="submission" date="2020-06" db="EMBL/GenBank/DDBJ databases">
        <title>Ramlibacter rhizophilus sp. nov., isolated from rhizosphere soil of national flower Mugunghwa from South Korea.</title>
        <authorList>
            <person name="Zheng-Fei Y."/>
            <person name="Huan T."/>
        </authorList>
    </citation>
    <scope>NUCLEOTIDE SEQUENCE [LARGE SCALE GENOMIC DNA]</scope>
    <source>
        <strain evidence="1 2">B156</strain>
    </source>
</reference>